<evidence type="ECO:0000256" key="4">
    <source>
        <dbReference type="ARBA" id="ARBA00022692"/>
    </source>
</evidence>
<keyword evidence="4 9" id="KW-0812">Transmembrane</keyword>
<evidence type="ECO:0000256" key="5">
    <source>
        <dbReference type="ARBA" id="ARBA00022729"/>
    </source>
</evidence>
<evidence type="ECO:0000256" key="7">
    <source>
        <dbReference type="ARBA" id="ARBA00022989"/>
    </source>
</evidence>
<keyword evidence="6" id="KW-0256">Endoplasmic reticulum</keyword>
<comment type="caution">
    <text evidence="11">The sequence shown here is derived from an EMBL/GenBank/DDBJ whole genome shotgun (WGS) entry which is preliminary data.</text>
</comment>
<evidence type="ECO:0000313" key="12">
    <source>
        <dbReference type="Proteomes" id="UP001146120"/>
    </source>
</evidence>
<feature type="signal peptide" evidence="10">
    <location>
        <begin position="1"/>
        <end position="24"/>
    </location>
</feature>
<keyword evidence="8 9" id="KW-0472">Membrane</keyword>
<accession>A0AAV2YQ02</accession>
<evidence type="ECO:0000256" key="6">
    <source>
        <dbReference type="ARBA" id="ARBA00022824"/>
    </source>
</evidence>
<dbReference type="PANTHER" id="PTHR12692">
    <property type="entry name" value="DOLICHYL-DIPHOSPHOOLIGOSACCHARIDE--PROTEIN GLYCOSYLTRANSFERASE-RELATED"/>
    <property type="match status" value="1"/>
</dbReference>
<evidence type="ECO:0000313" key="11">
    <source>
        <dbReference type="EMBL" id="DAZ95413.1"/>
    </source>
</evidence>
<comment type="function">
    <text evidence="1">Subunit of the oligosaccharyl transferase (OST) complex that catalyzes the initial transfer of a defined glycan (Glc(3)Man(9)GlcNAc(2) in eukaryotes) from the lipid carrier dolichol-pyrophosphate to an asparagine residue within an Asn-X-Ser/Thr consensus motif in nascent polypeptide chains, the first step in protein N-glycosylation. N-glycosylation occurs cotranslationally and the complex associates with the Sec61 complex at the channel-forming translocon complex that mediates protein translocation across the endoplasmic reticulum (ER). All subunits are required for a maximal enzyme activity.</text>
</comment>
<evidence type="ECO:0000256" key="2">
    <source>
        <dbReference type="ARBA" id="ARBA00004477"/>
    </source>
</evidence>
<evidence type="ECO:0000256" key="9">
    <source>
        <dbReference type="SAM" id="Phobius"/>
    </source>
</evidence>
<feature type="transmembrane region" description="Helical" evidence="9">
    <location>
        <begin position="294"/>
        <end position="315"/>
    </location>
</feature>
<evidence type="ECO:0000256" key="1">
    <source>
        <dbReference type="ARBA" id="ARBA00002791"/>
    </source>
</evidence>
<feature type="transmembrane region" description="Helical" evidence="9">
    <location>
        <begin position="264"/>
        <end position="282"/>
    </location>
</feature>
<dbReference type="GO" id="GO:0008250">
    <property type="term" value="C:oligosaccharyltransferase complex"/>
    <property type="evidence" value="ECO:0007669"/>
    <property type="project" value="TreeGrafter"/>
</dbReference>
<dbReference type="AlphaFoldDB" id="A0AAV2YQ02"/>
<keyword evidence="7 9" id="KW-1133">Transmembrane helix</keyword>
<feature type="transmembrane region" description="Helical" evidence="9">
    <location>
        <begin position="345"/>
        <end position="365"/>
    </location>
</feature>
<keyword evidence="12" id="KW-1185">Reference proteome</keyword>
<evidence type="ECO:0000256" key="10">
    <source>
        <dbReference type="SAM" id="SignalP"/>
    </source>
</evidence>
<dbReference type="Pfam" id="PF04756">
    <property type="entry name" value="OST3_OST6"/>
    <property type="match status" value="1"/>
</dbReference>
<gene>
    <name evidence="11" type="ORF">N0F65_006303</name>
</gene>
<dbReference type="EMBL" id="DAKRPA010000205">
    <property type="protein sequence ID" value="DAZ95413.1"/>
    <property type="molecule type" value="Genomic_DNA"/>
</dbReference>
<feature type="transmembrane region" description="Helical" evidence="9">
    <location>
        <begin position="377"/>
        <end position="396"/>
    </location>
</feature>
<dbReference type="InterPro" id="IPR021149">
    <property type="entry name" value="OligosaccharylTrfase_OST3/OST6"/>
</dbReference>
<sequence>MDRQWIAKLVAAVAAVGAWRRCCCCCFAEAAASSAPAAAPFTANDVDNAVYAALDPDRWGDYEAFVLDRSRRRPLLALFTSDARVPCASQQDETSATAALLSNDDNDDDVWIDGLFPIATSGDTDAISMCTSTPNKIASEVVAALQTKVFKNTAYIHFVRLLRETNARAFDYHRIPPSTSAGVMCIPPRSRRFQRYAHIPSNFFDLSATALGDRPEADVRADLVQFVRACVVRNGGRWEPQTDATAQALDRQLAAAESSSSSGLVPPLAFALMAWIILVNRWRRIVAALRTRALWHGIVQGIVYVALSGVFNSIIHGMPPFYFHPNHGLLLVHPSGRRQFLLEGLVHGSWSFVVSLGLLCVTEVLPRIKARNVKEDVMHFSLIGIIVSYCILYFTYLSKNRWMAQ</sequence>
<organism evidence="11 12">
    <name type="scientific">Lagenidium giganteum</name>
    <dbReference type="NCBI Taxonomy" id="4803"/>
    <lineage>
        <taxon>Eukaryota</taxon>
        <taxon>Sar</taxon>
        <taxon>Stramenopiles</taxon>
        <taxon>Oomycota</taxon>
        <taxon>Peronosporomycetes</taxon>
        <taxon>Pythiales</taxon>
        <taxon>Pythiaceae</taxon>
    </lineage>
</organism>
<proteinExistence type="inferred from homology"/>
<dbReference type="Proteomes" id="UP001146120">
    <property type="component" value="Unassembled WGS sequence"/>
</dbReference>
<comment type="similarity">
    <text evidence="3">Belongs to the OST3/OST6 family.</text>
</comment>
<feature type="chain" id="PRO_5043416255" evidence="10">
    <location>
        <begin position="25"/>
        <end position="405"/>
    </location>
</feature>
<dbReference type="GO" id="GO:0018279">
    <property type="term" value="P:protein N-linked glycosylation via asparagine"/>
    <property type="evidence" value="ECO:0007669"/>
    <property type="project" value="TreeGrafter"/>
</dbReference>
<reference evidence="11" key="2">
    <citation type="journal article" date="2023" name="Microbiol Resour">
        <title>Decontamination and Annotation of the Draft Genome Sequence of the Oomycete Lagenidium giganteum ARSEF 373.</title>
        <authorList>
            <person name="Morgan W.R."/>
            <person name="Tartar A."/>
        </authorList>
    </citation>
    <scope>NUCLEOTIDE SEQUENCE</scope>
    <source>
        <strain evidence="11">ARSEF 373</strain>
    </source>
</reference>
<protein>
    <submittedName>
        <fullName evidence="11">Uncharacterized protein</fullName>
    </submittedName>
</protein>
<evidence type="ECO:0000256" key="3">
    <source>
        <dbReference type="ARBA" id="ARBA00009561"/>
    </source>
</evidence>
<evidence type="ECO:0000256" key="8">
    <source>
        <dbReference type="ARBA" id="ARBA00023136"/>
    </source>
</evidence>
<keyword evidence="5 10" id="KW-0732">Signal</keyword>
<reference evidence="11" key="1">
    <citation type="submission" date="2022-11" db="EMBL/GenBank/DDBJ databases">
        <authorList>
            <person name="Morgan W.R."/>
            <person name="Tartar A."/>
        </authorList>
    </citation>
    <scope>NUCLEOTIDE SEQUENCE</scope>
    <source>
        <strain evidence="11">ARSEF 373</strain>
    </source>
</reference>
<name>A0AAV2YQ02_9STRA</name>
<comment type="subcellular location">
    <subcellularLocation>
        <location evidence="2">Endoplasmic reticulum membrane</location>
        <topology evidence="2">Multi-pass membrane protein</topology>
    </subcellularLocation>
</comment>
<dbReference type="PANTHER" id="PTHR12692:SF0">
    <property type="entry name" value="GH11935P"/>
    <property type="match status" value="1"/>
</dbReference>